<dbReference type="GO" id="GO:0016987">
    <property type="term" value="F:sigma factor activity"/>
    <property type="evidence" value="ECO:0007669"/>
    <property type="project" value="UniProtKB-KW"/>
</dbReference>
<keyword evidence="4" id="KW-0804">Transcription</keyword>
<keyword evidence="2" id="KW-0805">Transcription regulation</keyword>
<evidence type="ECO:0000256" key="3">
    <source>
        <dbReference type="ARBA" id="ARBA00023082"/>
    </source>
</evidence>
<protein>
    <submittedName>
        <fullName evidence="5">RNA polymerase sigma-70 factor, ECF subfamily</fullName>
    </submittedName>
</protein>
<evidence type="ECO:0000256" key="2">
    <source>
        <dbReference type="ARBA" id="ARBA00023015"/>
    </source>
</evidence>
<dbReference type="PANTHER" id="PTHR43133">
    <property type="entry name" value="RNA POLYMERASE ECF-TYPE SIGMA FACTO"/>
    <property type="match status" value="1"/>
</dbReference>
<keyword evidence="3" id="KW-0731">Sigma factor</keyword>
<dbReference type="SUPFAM" id="SSF88659">
    <property type="entry name" value="Sigma3 and sigma4 domains of RNA polymerase sigma factors"/>
    <property type="match status" value="1"/>
</dbReference>
<dbReference type="GO" id="GO:0003677">
    <property type="term" value="F:DNA binding"/>
    <property type="evidence" value="ECO:0007669"/>
    <property type="project" value="InterPro"/>
</dbReference>
<sequence length="182" mass="20963">MENVNLDIIWNGCLVGDRKAQFELYQQFSAKMFGVCLRYAQSSDEAEDILQTGFIKVFSKCKLYDSKGSLEGWIRRIMVNTAIEAHRRNKVAFLESLNEQHHFIETNSGSSDENIHYQDLLRLVTTLPIGYRTVFNMYAIEGYSHKEIAAMLDISEGNSKSQLSRARQWLKDKLVQIENLTS</sequence>
<proteinExistence type="inferred from homology"/>
<evidence type="ECO:0000313" key="5">
    <source>
        <dbReference type="EMBL" id="SMG35186.1"/>
    </source>
</evidence>
<keyword evidence="6" id="KW-1185">Reference proteome</keyword>
<dbReference type="CDD" id="cd06171">
    <property type="entry name" value="Sigma70_r4"/>
    <property type="match status" value="1"/>
</dbReference>
<dbReference type="EMBL" id="FXAU01000004">
    <property type="protein sequence ID" value="SMG35186.1"/>
    <property type="molecule type" value="Genomic_DNA"/>
</dbReference>
<dbReference type="InterPro" id="IPR014284">
    <property type="entry name" value="RNA_pol_sigma-70_dom"/>
</dbReference>
<dbReference type="Pfam" id="PF04542">
    <property type="entry name" value="Sigma70_r2"/>
    <property type="match status" value="1"/>
</dbReference>
<evidence type="ECO:0000256" key="4">
    <source>
        <dbReference type="ARBA" id="ARBA00023163"/>
    </source>
</evidence>
<dbReference type="STRING" id="561061.SAMN05660862_2491"/>
<dbReference type="InterPro" id="IPR013325">
    <property type="entry name" value="RNA_pol_sigma_r2"/>
</dbReference>
<dbReference type="RefSeq" id="WP_085473226.1">
    <property type="nucleotide sequence ID" value="NZ_CP038029.1"/>
</dbReference>
<dbReference type="NCBIfam" id="TIGR02937">
    <property type="entry name" value="sigma70-ECF"/>
    <property type="match status" value="1"/>
</dbReference>
<dbReference type="InterPro" id="IPR039425">
    <property type="entry name" value="RNA_pol_sigma-70-like"/>
</dbReference>
<organism evidence="5 6">
    <name type="scientific">Sphingobacterium psychroaquaticum</name>
    <dbReference type="NCBI Taxonomy" id="561061"/>
    <lineage>
        <taxon>Bacteria</taxon>
        <taxon>Pseudomonadati</taxon>
        <taxon>Bacteroidota</taxon>
        <taxon>Sphingobacteriia</taxon>
        <taxon>Sphingobacteriales</taxon>
        <taxon>Sphingobacteriaceae</taxon>
        <taxon>Sphingobacterium</taxon>
    </lineage>
</organism>
<dbReference type="AlphaFoldDB" id="A0A1X7K3K5"/>
<evidence type="ECO:0000313" key="6">
    <source>
        <dbReference type="Proteomes" id="UP000192980"/>
    </source>
</evidence>
<dbReference type="SUPFAM" id="SSF88946">
    <property type="entry name" value="Sigma2 domain of RNA polymerase sigma factors"/>
    <property type="match status" value="1"/>
</dbReference>
<dbReference type="PANTHER" id="PTHR43133:SF46">
    <property type="entry name" value="RNA POLYMERASE SIGMA-70 FACTOR ECF SUBFAMILY"/>
    <property type="match status" value="1"/>
</dbReference>
<accession>A0A1X7K3K5</accession>
<dbReference type="GO" id="GO:0006352">
    <property type="term" value="P:DNA-templated transcription initiation"/>
    <property type="evidence" value="ECO:0007669"/>
    <property type="project" value="InterPro"/>
</dbReference>
<name>A0A1X7K3K5_9SPHI</name>
<reference evidence="5 6" key="1">
    <citation type="submission" date="2017-04" db="EMBL/GenBank/DDBJ databases">
        <authorList>
            <person name="Afonso C.L."/>
            <person name="Miller P.J."/>
            <person name="Scott M.A."/>
            <person name="Spackman E."/>
            <person name="Goraichik I."/>
            <person name="Dimitrov K.M."/>
            <person name="Suarez D.L."/>
            <person name="Swayne D.E."/>
        </authorList>
    </citation>
    <scope>NUCLEOTIDE SEQUENCE [LARGE SCALE GENOMIC DNA]</scope>
    <source>
        <strain evidence="5 6">DSM 22418</strain>
    </source>
</reference>
<comment type="similarity">
    <text evidence="1">Belongs to the sigma-70 factor family. ECF subfamily.</text>
</comment>
<dbReference type="OrthoDB" id="1491902at2"/>
<dbReference type="InterPro" id="IPR007627">
    <property type="entry name" value="RNA_pol_sigma70_r2"/>
</dbReference>
<dbReference type="Proteomes" id="UP000192980">
    <property type="component" value="Unassembled WGS sequence"/>
</dbReference>
<dbReference type="InterPro" id="IPR036388">
    <property type="entry name" value="WH-like_DNA-bd_sf"/>
</dbReference>
<dbReference type="InterPro" id="IPR013249">
    <property type="entry name" value="RNA_pol_sigma70_r4_t2"/>
</dbReference>
<dbReference type="Gene3D" id="1.10.1740.10">
    <property type="match status" value="1"/>
</dbReference>
<gene>
    <name evidence="5" type="ORF">SAMN05660862_2491</name>
</gene>
<dbReference type="Pfam" id="PF08281">
    <property type="entry name" value="Sigma70_r4_2"/>
    <property type="match status" value="1"/>
</dbReference>
<evidence type="ECO:0000256" key="1">
    <source>
        <dbReference type="ARBA" id="ARBA00010641"/>
    </source>
</evidence>
<dbReference type="InterPro" id="IPR013324">
    <property type="entry name" value="RNA_pol_sigma_r3/r4-like"/>
</dbReference>
<dbReference type="Gene3D" id="1.10.10.10">
    <property type="entry name" value="Winged helix-like DNA-binding domain superfamily/Winged helix DNA-binding domain"/>
    <property type="match status" value="1"/>
</dbReference>